<dbReference type="Pfam" id="PF02518">
    <property type="entry name" value="HATPase_c"/>
    <property type="match status" value="1"/>
</dbReference>
<keyword evidence="5" id="KW-0547">Nucleotide-binding</keyword>
<dbReference type="GO" id="GO:0046983">
    <property type="term" value="F:protein dimerization activity"/>
    <property type="evidence" value="ECO:0007669"/>
    <property type="project" value="InterPro"/>
</dbReference>
<evidence type="ECO:0000256" key="2">
    <source>
        <dbReference type="ARBA" id="ARBA00012438"/>
    </source>
</evidence>
<dbReference type="GO" id="GO:0000155">
    <property type="term" value="F:phosphorelay sensor kinase activity"/>
    <property type="evidence" value="ECO:0007669"/>
    <property type="project" value="InterPro"/>
</dbReference>
<feature type="transmembrane region" description="Helical" evidence="9">
    <location>
        <begin position="96"/>
        <end position="119"/>
    </location>
</feature>
<feature type="transmembrane region" description="Helical" evidence="9">
    <location>
        <begin position="139"/>
        <end position="158"/>
    </location>
</feature>
<reference evidence="12 13" key="1">
    <citation type="journal article" date="2014" name="Int. J. Syst. Evol. Microbiol.">
        <title>Rhodoluna lacicola gen. nov., sp. nov., a planktonic freshwater bacterium with stream-lined genome.</title>
        <authorList>
            <person name="Hahn M."/>
            <person name="Schmidt J."/>
            <person name="Taipale S.J."/>
            <person name="Doolittle W.F."/>
            <person name="Koll U."/>
        </authorList>
    </citation>
    <scope>NUCLEOTIDE SEQUENCE [LARGE SCALE GENOMIC DNA]</scope>
    <source>
        <strain evidence="12 13">MWH-Ta8</strain>
    </source>
</reference>
<organism evidence="12 13">
    <name type="scientific">Rhodoluna lacicola</name>
    <dbReference type="NCBI Taxonomy" id="529884"/>
    <lineage>
        <taxon>Bacteria</taxon>
        <taxon>Bacillati</taxon>
        <taxon>Actinomycetota</taxon>
        <taxon>Actinomycetes</taxon>
        <taxon>Micrococcales</taxon>
        <taxon>Microbacteriaceae</taxon>
        <taxon>Luna cluster</taxon>
        <taxon>Luna-1 subcluster</taxon>
        <taxon>Rhodoluna</taxon>
    </lineage>
</organism>
<gene>
    <name evidence="12" type="ORF">Rhola_00006330</name>
</gene>
<accession>A0A060JLH2</accession>
<comment type="catalytic activity">
    <reaction evidence="1">
        <text>ATP + protein L-histidine = ADP + protein N-phospho-L-histidine.</text>
        <dbReference type="EC" id="2.7.13.3"/>
    </reaction>
</comment>
<dbReference type="eggNOG" id="COG4585">
    <property type="taxonomic scope" value="Bacteria"/>
</dbReference>
<proteinExistence type="predicted"/>
<evidence type="ECO:0000256" key="1">
    <source>
        <dbReference type="ARBA" id="ARBA00000085"/>
    </source>
</evidence>
<protein>
    <recommendedName>
        <fullName evidence="2">histidine kinase</fullName>
        <ecNumber evidence="2">2.7.13.3</ecNumber>
    </recommendedName>
</protein>
<evidence type="ECO:0000256" key="9">
    <source>
        <dbReference type="SAM" id="Phobius"/>
    </source>
</evidence>
<keyword evidence="9" id="KW-0812">Transmembrane</keyword>
<keyword evidence="9" id="KW-0472">Membrane</keyword>
<dbReference type="KEGG" id="rla:Rhola_00006330"/>
<dbReference type="EC" id="2.7.13.3" evidence="2"/>
<feature type="transmembrane region" description="Helical" evidence="9">
    <location>
        <begin position="12"/>
        <end position="31"/>
    </location>
</feature>
<dbReference type="CDD" id="cd16917">
    <property type="entry name" value="HATPase_UhpB-NarQ-NarX-like"/>
    <property type="match status" value="1"/>
</dbReference>
<keyword evidence="4" id="KW-0808">Transferase</keyword>
<sequence length="421" mass="45042">MIRWIQDHRWLSSSILSAFALLFFGGIDLLVQGYQGLLVAGILATAVLFAAQIPALSIALTVAGTVVEIILGLSPVASGLSAAISVFLTAAFAARLWYFIALAVTIASGLVIAWFNSFALPIGGDIYGLSLQTELSKTTAFLILALLVSAGNILFWLLGRLAITYEVYVGTEFDRALSADTQAKLSLEVAEQNERFEIARDINELIIQKVTAVISQAEGGAYAAKADPNSALRSLERVGLSARAAHAELRRLFDMLNKTHSVSAAPPGIDELNGLAITYREFGYGVSISHEGSRFSIAEGAGLAIYRIVFDALENVKKHCPVGTDVAIDFSWVDQGMQVLIKDNGVEIERRSQVTLDLEDSGYTIEDDTRSLVETIKGAGLTAMRERAALYGGSVDATRVPGVGFTVSAIFPHLRALAGSQ</sequence>
<evidence type="ECO:0000256" key="6">
    <source>
        <dbReference type="ARBA" id="ARBA00022777"/>
    </source>
</evidence>
<keyword evidence="6 12" id="KW-0418">Kinase</keyword>
<dbReference type="Gene3D" id="3.30.565.10">
    <property type="entry name" value="Histidine kinase-like ATPase, C-terminal domain"/>
    <property type="match status" value="1"/>
</dbReference>
<dbReference type="AlphaFoldDB" id="A0A060JLH2"/>
<evidence type="ECO:0000313" key="13">
    <source>
        <dbReference type="Proteomes" id="UP000067708"/>
    </source>
</evidence>
<dbReference type="SUPFAM" id="SSF55874">
    <property type="entry name" value="ATPase domain of HSP90 chaperone/DNA topoisomerase II/histidine kinase"/>
    <property type="match status" value="1"/>
</dbReference>
<dbReference type="InterPro" id="IPR011712">
    <property type="entry name" value="Sig_transdc_His_kin_sub3_dim/P"/>
</dbReference>
<dbReference type="PANTHER" id="PTHR24421:SF10">
    <property type="entry name" value="NITRATE_NITRITE SENSOR PROTEIN NARQ"/>
    <property type="match status" value="1"/>
</dbReference>
<keyword evidence="8" id="KW-0902">Two-component regulatory system</keyword>
<dbReference type="Proteomes" id="UP000067708">
    <property type="component" value="Chromosome"/>
</dbReference>
<dbReference type="HOGENOM" id="CLU_651925_0_0_11"/>
<evidence type="ECO:0000256" key="3">
    <source>
        <dbReference type="ARBA" id="ARBA00022553"/>
    </source>
</evidence>
<dbReference type="STRING" id="529884.Rhola_00006330"/>
<keyword evidence="7" id="KW-0067">ATP-binding</keyword>
<evidence type="ECO:0000259" key="11">
    <source>
        <dbReference type="Pfam" id="PF07730"/>
    </source>
</evidence>
<feature type="transmembrane region" description="Helical" evidence="9">
    <location>
        <begin position="38"/>
        <end position="63"/>
    </location>
</feature>
<dbReference type="GO" id="GO:0005524">
    <property type="term" value="F:ATP binding"/>
    <property type="evidence" value="ECO:0007669"/>
    <property type="project" value="UniProtKB-KW"/>
</dbReference>
<dbReference type="InterPro" id="IPR036890">
    <property type="entry name" value="HATPase_C_sf"/>
</dbReference>
<keyword evidence="13" id="KW-1185">Reference proteome</keyword>
<evidence type="ECO:0000256" key="8">
    <source>
        <dbReference type="ARBA" id="ARBA00023012"/>
    </source>
</evidence>
<dbReference type="InterPro" id="IPR003594">
    <property type="entry name" value="HATPase_dom"/>
</dbReference>
<keyword evidence="9" id="KW-1133">Transmembrane helix</keyword>
<dbReference type="GO" id="GO:0016020">
    <property type="term" value="C:membrane"/>
    <property type="evidence" value="ECO:0007669"/>
    <property type="project" value="InterPro"/>
</dbReference>
<evidence type="ECO:0000256" key="4">
    <source>
        <dbReference type="ARBA" id="ARBA00022679"/>
    </source>
</evidence>
<dbReference type="Pfam" id="PF07730">
    <property type="entry name" value="HisKA_3"/>
    <property type="match status" value="1"/>
</dbReference>
<evidence type="ECO:0000256" key="7">
    <source>
        <dbReference type="ARBA" id="ARBA00022840"/>
    </source>
</evidence>
<name>A0A060JLH2_9MICO</name>
<dbReference type="Gene3D" id="1.20.5.1930">
    <property type="match status" value="1"/>
</dbReference>
<evidence type="ECO:0000313" key="12">
    <source>
        <dbReference type="EMBL" id="AIC47443.1"/>
    </source>
</evidence>
<feature type="domain" description="Histidine kinase/HSP90-like ATPase" evidence="10">
    <location>
        <begin position="303"/>
        <end position="412"/>
    </location>
</feature>
<dbReference type="PANTHER" id="PTHR24421">
    <property type="entry name" value="NITRATE/NITRITE SENSOR PROTEIN NARX-RELATED"/>
    <property type="match status" value="1"/>
</dbReference>
<dbReference type="InterPro" id="IPR050482">
    <property type="entry name" value="Sensor_HK_TwoCompSys"/>
</dbReference>
<feature type="domain" description="Signal transduction histidine kinase subgroup 3 dimerisation and phosphoacceptor" evidence="11">
    <location>
        <begin position="194"/>
        <end position="257"/>
    </location>
</feature>
<evidence type="ECO:0000259" key="10">
    <source>
        <dbReference type="Pfam" id="PF02518"/>
    </source>
</evidence>
<feature type="transmembrane region" description="Helical" evidence="9">
    <location>
        <begin position="69"/>
        <end position="89"/>
    </location>
</feature>
<evidence type="ECO:0000256" key="5">
    <source>
        <dbReference type="ARBA" id="ARBA00022741"/>
    </source>
</evidence>
<keyword evidence="3" id="KW-0597">Phosphoprotein</keyword>
<dbReference type="EMBL" id="CP007490">
    <property type="protein sequence ID" value="AIC47443.1"/>
    <property type="molecule type" value="Genomic_DNA"/>
</dbReference>